<evidence type="ECO:0000313" key="7">
    <source>
        <dbReference type="EMBL" id="TNJ64472.1"/>
    </source>
</evidence>
<dbReference type="InterPro" id="IPR013780">
    <property type="entry name" value="Glyco_hydro_b"/>
</dbReference>
<organism evidence="7 8">
    <name type="scientific">Paenibacillus hemerocallicola</name>
    <dbReference type="NCBI Taxonomy" id="1172614"/>
    <lineage>
        <taxon>Bacteria</taxon>
        <taxon>Bacillati</taxon>
        <taxon>Bacillota</taxon>
        <taxon>Bacilli</taxon>
        <taxon>Bacillales</taxon>
        <taxon>Paenibacillaceae</taxon>
        <taxon>Paenibacillus</taxon>
    </lineage>
</organism>
<keyword evidence="8" id="KW-1185">Reference proteome</keyword>
<dbReference type="CDD" id="cd14752">
    <property type="entry name" value="GH31_N"/>
    <property type="match status" value="1"/>
</dbReference>
<dbReference type="SUPFAM" id="SSF51011">
    <property type="entry name" value="Glycosyl hydrolase domain"/>
    <property type="match status" value="1"/>
</dbReference>
<name>A0A5C4T616_9BACL</name>
<sequence>MGGAPALSSTIHFALPDGLFVRIQAVAGHTFRVRAGYSPDFPEPPLVRYGFISESGGGAACEAEQLGHRVLLKTRQAMLDVDKLDGTLVLSRADGTLLTSSAAPPRCGTADGYEVGLRMTEEEKFYGLGDTVKDRTQLRGLRCDIRQLNDASRVPVPFLMSSRGWAILVNTTRPHTIDIGCSISDRLSFGGQESEYDYYLIAGEGCDTLLDRFTNLTGRPAVLPIWAYGLTFISNQYATARDVIEDGLNFRREGIPCDMIGLEPGWMGTMRDYSTGKTWHPERFAVPSWDPKGPRTFMGALQRMGFKLSLWLCCNYDAAFEEDRHIVATTGTRPEVGIRPETAMETEASSPPPGAEEIWYGHLEKFVEQGVSAFKLEGYAYENYPDKQWANGMSAEETHHLYHLLLCRQMHRGYSGQTGRRAMIYSMKGYTGVQKYAATWTGYQYVNLIELLNQNMSGNVNALTDMEVHAPAGIHFGFLQTLSQVNSWAYWQHPSLLDPGLLQMFRAYAKLRYRMIPYLYSAAHAAARTGMPVMRAMRLMFPDDPRSDGLLEQYMLGDALLVGLTENVYLPAGVWIDYWTGERHTGPQELACRVPSHAGGPLFIRAGAIIPVWPEMSHLGQGSPELIGLQVYPQGSNEYTLYEDDGITYDYLEHKVAVTKIGFRSEGSRLAIRIEPRCGQYAGMPEKRMYELSIHADAEPSELLLNGAPLALHPDDAGDSRMTDSWQFDRASSLIRLTVQEDPGKQHPVRIEVGYDSDDIGRPMAKRTAGLPPSPKASSTNKLIRQVIAQVDEGLDRELTLHLVAERLHVNSSHLSRLFKREMGIPFSAYVLDKKMERAKQMLLAEHKIGDVADSLGFTDSSHFIRVFRKYWGMTPGKLKAPGPAR</sequence>
<accession>A0A5C4T616</accession>
<dbReference type="InterPro" id="IPR033403">
    <property type="entry name" value="DUF5110"/>
</dbReference>
<keyword evidence="3" id="KW-0238">DNA-binding</keyword>
<dbReference type="SMART" id="SM00342">
    <property type="entry name" value="HTH_ARAC"/>
    <property type="match status" value="1"/>
</dbReference>
<dbReference type="Pfam" id="PF12833">
    <property type="entry name" value="HTH_18"/>
    <property type="match status" value="1"/>
</dbReference>
<dbReference type="Gene3D" id="2.60.40.1760">
    <property type="entry name" value="glycosyl hydrolase (family 31)"/>
    <property type="match status" value="1"/>
</dbReference>
<dbReference type="InterPro" id="IPR025887">
    <property type="entry name" value="Glyco_hydro_31_N_dom"/>
</dbReference>
<dbReference type="EMBL" id="VDCQ01000029">
    <property type="protein sequence ID" value="TNJ64472.1"/>
    <property type="molecule type" value="Genomic_DNA"/>
</dbReference>
<evidence type="ECO:0000256" key="1">
    <source>
        <dbReference type="ARBA" id="ARBA00007806"/>
    </source>
</evidence>
<dbReference type="InterPro" id="IPR009057">
    <property type="entry name" value="Homeodomain-like_sf"/>
</dbReference>
<dbReference type="SUPFAM" id="SSF51445">
    <property type="entry name" value="(Trans)glycosidases"/>
    <property type="match status" value="1"/>
</dbReference>
<feature type="domain" description="HTH araC/xylS-type" evidence="6">
    <location>
        <begin position="785"/>
        <end position="882"/>
    </location>
</feature>
<dbReference type="GO" id="GO:0005975">
    <property type="term" value="P:carbohydrate metabolic process"/>
    <property type="evidence" value="ECO:0007669"/>
    <property type="project" value="InterPro"/>
</dbReference>
<dbReference type="PANTHER" id="PTHR43863:SF2">
    <property type="entry name" value="MALTASE-GLUCOAMYLASE"/>
    <property type="match status" value="1"/>
</dbReference>
<evidence type="ECO:0000256" key="4">
    <source>
        <dbReference type="ARBA" id="ARBA00023163"/>
    </source>
</evidence>
<dbReference type="GO" id="GO:0004553">
    <property type="term" value="F:hydrolase activity, hydrolyzing O-glycosyl compounds"/>
    <property type="evidence" value="ECO:0007669"/>
    <property type="project" value="InterPro"/>
</dbReference>
<dbReference type="GO" id="GO:0043565">
    <property type="term" value="F:sequence-specific DNA binding"/>
    <property type="evidence" value="ECO:0007669"/>
    <property type="project" value="InterPro"/>
</dbReference>
<dbReference type="InterPro" id="IPR000322">
    <property type="entry name" value="Glyco_hydro_31_TIM"/>
</dbReference>
<dbReference type="InterPro" id="IPR018060">
    <property type="entry name" value="HTH_AraC"/>
</dbReference>
<dbReference type="PANTHER" id="PTHR43863">
    <property type="entry name" value="HYDROLASE, PUTATIVE (AFU_ORTHOLOGUE AFUA_1G03140)-RELATED"/>
    <property type="match status" value="1"/>
</dbReference>
<reference evidence="7 8" key="1">
    <citation type="submission" date="2019-05" db="EMBL/GenBank/DDBJ databases">
        <title>We sequenced the genome of Paenibacillus hemerocallicola KCTC 33185 for further insight into its adaptation and study the phylogeny of Paenibacillus.</title>
        <authorList>
            <person name="Narsing Rao M.P."/>
        </authorList>
    </citation>
    <scope>NUCLEOTIDE SEQUENCE [LARGE SCALE GENOMIC DNA]</scope>
    <source>
        <strain evidence="7 8">KCTC 33185</strain>
    </source>
</reference>
<dbReference type="PROSITE" id="PS00041">
    <property type="entry name" value="HTH_ARAC_FAMILY_1"/>
    <property type="match status" value="1"/>
</dbReference>
<dbReference type="Pfam" id="PF17137">
    <property type="entry name" value="DUF5110"/>
    <property type="match status" value="1"/>
</dbReference>
<comment type="similarity">
    <text evidence="1 5">Belongs to the glycosyl hydrolase 31 family.</text>
</comment>
<dbReference type="Proteomes" id="UP000307943">
    <property type="component" value="Unassembled WGS sequence"/>
</dbReference>
<evidence type="ECO:0000259" key="6">
    <source>
        <dbReference type="PROSITE" id="PS01124"/>
    </source>
</evidence>
<evidence type="ECO:0000256" key="2">
    <source>
        <dbReference type="ARBA" id="ARBA00023015"/>
    </source>
</evidence>
<dbReference type="Gene3D" id="2.60.40.1180">
    <property type="entry name" value="Golgi alpha-mannosidase II"/>
    <property type="match status" value="2"/>
</dbReference>
<protein>
    <submittedName>
        <fullName evidence="7">Helix-turn-helix domain-containing protein</fullName>
    </submittedName>
</protein>
<dbReference type="InterPro" id="IPR017853">
    <property type="entry name" value="GH"/>
</dbReference>
<evidence type="ECO:0000256" key="3">
    <source>
        <dbReference type="ARBA" id="ARBA00023125"/>
    </source>
</evidence>
<dbReference type="Pfam" id="PF21365">
    <property type="entry name" value="Glyco_hydro_31_3rd"/>
    <property type="match status" value="1"/>
</dbReference>
<keyword evidence="5" id="KW-0378">Hydrolase</keyword>
<dbReference type="Gene3D" id="3.20.20.80">
    <property type="entry name" value="Glycosidases"/>
    <property type="match status" value="1"/>
</dbReference>
<comment type="caution">
    <text evidence="7">The sequence shown here is derived from an EMBL/GenBank/DDBJ whole genome shotgun (WGS) entry which is preliminary data.</text>
</comment>
<dbReference type="Gene3D" id="1.10.10.60">
    <property type="entry name" value="Homeodomain-like"/>
    <property type="match status" value="2"/>
</dbReference>
<dbReference type="InterPro" id="IPR051816">
    <property type="entry name" value="Glycosyl_Hydrolase_31"/>
</dbReference>
<dbReference type="AlphaFoldDB" id="A0A5C4T616"/>
<dbReference type="GO" id="GO:0030246">
    <property type="term" value="F:carbohydrate binding"/>
    <property type="evidence" value="ECO:0007669"/>
    <property type="project" value="InterPro"/>
</dbReference>
<dbReference type="PROSITE" id="PS01124">
    <property type="entry name" value="HTH_ARAC_FAMILY_2"/>
    <property type="match status" value="1"/>
</dbReference>
<keyword evidence="2" id="KW-0805">Transcription regulation</keyword>
<keyword evidence="4" id="KW-0804">Transcription</keyword>
<dbReference type="InterPro" id="IPR018062">
    <property type="entry name" value="HTH_AraC-typ_CS"/>
</dbReference>
<dbReference type="GO" id="GO:0003700">
    <property type="term" value="F:DNA-binding transcription factor activity"/>
    <property type="evidence" value="ECO:0007669"/>
    <property type="project" value="InterPro"/>
</dbReference>
<dbReference type="PRINTS" id="PR00032">
    <property type="entry name" value="HTHARAC"/>
</dbReference>
<evidence type="ECO:0000256" key="5">
    <source>
        <dbReference type="RuleBase" id="RU361185"/>
    </source>
</evidence>
<dbReference type="Pfam" id="PF13802">
    <property type="entry name" value="Gal_mutarotas_2"/>
    <property type="match status" value="1"/>
</dbReference>
<dbReference type="OrthoDB" id="176168at2"/>
<gene>
    <name evidence="7" type="ORF">FE784_20335</name>
</gene>
<dbReference type="SUPFAM" id="SSF74650">
    <property type="entry name" value="Galactose mutarotase-like"/>
    <property type="match status" value="1"/>
</dbReference>
<dbReference type="InterPro" id="IPR020449">
    <property type="entry name" value="Tscrpt_reg_AraC-type_HTH"/>
</dbReference>
<proteinExistence type="inferred from homology"/>
<dbReference type="InterPro" id="IPR048395">
    <property type="entry name" value="Glyco_hydro_31_C"/>
</dbReference>
<dbReference type="InterPro" id="IPR011013">
    <property type="entry name" value="Gal_mutarotase_sf_dom"/>
</dbReference>
<keyword evidence="5" id="KW-0326">Glycosidase</keyword>
<dbReference type="SUPFAM" id="SSF46689">
    <property type="entry name" value="Homeodomain-like"/>
    <property type="match status" value="2"/>
</dbReference>
<dbReference type="Pfam" id="PF01055">
    <property type="entry name" value="Glyco_hydro_31_2nd"/>
    <property type="match status" value="1"/>
</dbReference>
<evidence type="ECO:0000313" key="8">
    <source>
        <dbReference type="Proteomes" id="UP000307943"/>
    </source>
</evidence>